<feature type="domain" description="DNA-binding transcriptional repressor CapW winged helix-turn-helix" evidence="3">
    <location>
        <begin position="11"/>
        <end position="87"/>
    </location>
</feature>
<evidence type="ECO:0000313" key="4">
    <source>
        <dbReference type="EMBL" id="GAC19771.1"/>
    </source>
</evidence>
<dbReference type="Pfam" id="PF13280">
    <property type="entry name" value="WYL"/>
    <property type="match status" value="1"/>
</dbReference>
<organism evidence="4 5">
    <name type="scientific">Paraglaciecola arctica BSs20135</name>
    <dbReference type="NCBI Taxonomy" id="493475"/>
    <lineage>
        <taxon>Bacteria</taxon>
        <taxon>Pseudomonadati</taxon>
        <taxon>Pseudomonadota</taxon>
        <taxon>Gammaproteobacteria</taxon>
        <taxon>Alteromonadales</taxon>
        <taxon>Alteromonadaceae</taxon>
        <taxon>Paraglaciecola</taxon>
    </lineage>
</organism>
<sequence>MEFVEKQSHNAIIELLAYWQGRVNATDLVNYYQRTRQQARKYIQSYQAQYPQNLHYQANIKGFVLSEGFTLQNITGNVDQYLSWLSQSSSYVSSDLNPSLTDTSLSLPKRQVSPFVMRGLIAAIKQKRRIDVDYVSLANPNYEGRIIQPFMFVKTGLRWHLRAYDEQHQQFRDFVLSRFSGDPELLDKATQSSAKDESWHTYINLIFEADSRLTAAQKTVIQQDYQMQDGQLIVNCRAALAQYLLQEMQVKTKFHDEYPEAQQLVLVNKSDIKQWLFNA</sequence>
<dbReference type="PANTHER" id="PTHR34580">
    <property type="match status" value="1"/>
</dbReference>
<dbReference type="STRING" id="493475.GARC_2806"/>
<dbReference type="InterPro" id="IPR016634">
    <property type="entry name" value="CapW-like"/>
</dbReference>
<dbReference type="InterPro" id="IPR059019">
    <property type="entry name" value="WHD_CapW"/>
</dbReference>
<proteinExistence type="predicted"/>
<reference evidence="4 5" key="1">
    <citation type="journal article" date="2017" name="Antonie Van Leeuwenhoek">
        <title>Rhizobium rhizosphaerae sp. nov., a novel species isolated from rice rhizosphere.</title>
        <authorList>
            <person name="Zhao J.J."/>
            <person name="Zhang J."/>
            <person name="Zhang R.J."/>
            <person name="Zhang C.W."/>
            <person name="Yin H.Q."/>
            <person name="Zhang X.X."/>
        </authorList>
    </citation>
    <scope>NUCLEOTIDE SEQUENCE [LARGE SCALE GENOMIC DNA]</scope>
    <source>
        <strain evidence="4 5">BSs20135</strain>
    </source>
</reference>
<dbReference type="Proteomes" id="UP000006327">
    <property type="component" value="Unassembled WGS sequence"/>
</dbReference>
<dbReference type="Pfam" id="PF26109">
    <property type="entry name" value="WHD_BrxR"/>
    <property type="match status" value="1"/>
</dbReference>
<dbReference type="InterPro" id="IPR026881">
    <property type="entry name" value="WYL_dom"/>
</dbReference>
<dbReference type="RefSeq" id="WP_007620992.1">
    <property type="nucleotide sequence ID" value="NZ_BAEO01000038.1"/>
</dbReference>
<dbReference type="InterPro" id="IPR059020">
    <property type="entry name" value="CapW_CTD"/>
</dbReference>
<dbReference type="eggNOG" id="COG2378">
    <property type="taxonomic scope" value="Bacteria"/>
</dbReference>
<evidence type="ECO:0000259" key="3">
    <source>
        <dbReference type="Pfam" id="PF26109"/>
    </source>
</evidence>
<accession>K6Y747</accession>
<dbReference type="AlphaFoldDB" id="K6Y747"/>
<protein>
    <submittedName>
        <fullName evidence="4">Uncharacterized protein</fullName>
    </submittedName>
</protein>
<dbReference type="PIRSF" id="PIRSF015558">
    <property type="entry name" value="Txn_reg_DeoR_prd"/>
    <property type="match status" value="1"/>
</dbReference>
<evidence type="ECO:0000259" key="2">
    <source>
        <dbReference type="Pfam" id="PF26107"/>
    </source>
</evidence>
<evidence type="ECO:0000259" key="1">
    <source>
        <dbReference type="Pfam" id="PF13280"/>
    </source>
</evidence>
<dbReference type="Pfam" id="PF26107">
    <property type="entry name" value="BrxR_CTD"/>
    <property type="match status" value="1"/>
</dbReference>
<feature type="domain" description="DNA-binding transcriptional repressor CapW C-terminal dimerisation" evidence="2">
    <location>
        <begin position="203"/>
        <end position="272"/>
    </location>
</feature>
<gene>
    <name evidence="4" type="ORF">GARC_2806</name>
</gene>
<dbReference type="PANTHER" id="PTHR34580:SF3">
    <property type="entry name" value="PROTEIN PAFB"/>
    <property type="match status" value="1"/>
</dbReference>
<name>K6Y747_9ALTE</name>
<dbReference type="EMBL" id="BAEO01000038">
    <property type="protein sequence ID" value="GAC19771.1"/>
    <property type="molecule type" value="Genomic_DNA"/>
</dbReference>
<dbReference type="OrthoDB" id="9807255at2"/>
<comment type="caution">
    <text evidence="4">The sequence shown here is derived from an EMBL/GenBank/DDBJ whole genome shotgun (WGS) entry which is preliminary data.</text>
</comment>
<dbReference type="PROSITE" id="PS52050">
    <property type="entry name" value="WYL"/>
    <property type="match status" value="1"/>
</dbReference>
<feature type="domain" description="WYL" evidence="1">
    <location>
        <begin position="118"/>
        <end position="180"/>
    </location>
</feature>
<dbReference type="InterPro" id="IPR051534">
    <property type="entry name" value="CBASS_pafABC_assoc_protein"/>
</dbReference>
<evidence type="ECO:0000313" key="5">
    <source>
        <dbReference type="Proteomes" id="UP000006327"/>
    </source>
</evidence>
<keyword evidence="5" id="KW-1185">Reference proteome</keyword>